<protein>
    <submittedName>
        <fullName evidence="3">Prolyl oligopeptidase family serine peptidase</fullName>
    </submittedName>
</protein>
<dbReference type="Pfam" id="PF20434">
    <property type="entry name" value="BD-FAE"/>
    <property type="match status" value="1"/>
</dbReference>
<proteinExistence type="predicted"/>
<keyword evidence="1" id="KW-0732">Signal</keyword>
<dbReference type="SUPFAM" id="SSF53474">
    <property type="entry name" value="alpha/beta-Hydrolases"/>
    <property type="match status" value="1"/>
</dbReference>
<dbReference type="InterPro" id="IPR049492">
    <property type="entry name" value="BD-FAE-like_dom"/>
</dbReference>
<gene>
    <name evidence="3" type="ORF">FYJ73_14760</name>
</gene>
<dbReference type="EMBL" id="VUNG01000061">
    <property type="protein sequence ID" value="MST85910.1"/>
    <property type="molecule type" value="Genomic_DNA"/>
</dbReference>
<dbReference type="RefSeq" id="WP_154535509.1">
    <property type="nucleotide sequence ID" value="NZ_VUNG01000061.1"/>
</dbReference>
<feature type="signal peptide" evidence="1">
    <location>
        <begin position="1"/>
        <end position="19"/>
    </location>
</feature>
<dbReference type="AlphaFoldDB" id="A0A7K0KKC4"/>
<sequence length="499" mass="53698">MQKLIVSALAAVMALSASAAKKSAAKLQFDASKGVAGSVEMPSGRVNYTAYTRLYFVTNVEDTTYQYVNVFVPEGATQQSPIFLKTNVGGYMPSAPGYPSAGDATGMALQRGYVVAIPGSRGRSSYVTKGKKKIYNGKAPAAILDLKAAIRYLRYVDKEMPGDAEKIITDGTSAGGAMSALMGATGNNPAYDSYLKAMGAADERDDVFASVCYCPITDLSHADMAYEWLYGQTDSRKANDEAHRQVTKELTALFPDYINSLGLKKKDGTLLTADNYLSYIKEELIRSAQIAKDAGATIPDSIGFTISSDKGTFAPINGGAGLPDLSQLPADMAKNLKEGKLPPKQVGEYVTGLDMDKYLNYVANKTPLKSAPAFDALGVAGNEASGENDEFGDVNNTPANFTDYSASKNGKTVSAKVKEEEYLLNPMEQIGQQGVTVAPHWYIRHGSIDRDTAFPVALNLATKLENEGKDVNFLLAWNRPHSGDYALNELFEWLAKITK</sequence>
<evidence type="ECO:0000256" key="1">
    <source>
        <dbReference type="SAM" id="SignalP"/>
    </source>
</evidence>
<feature type="domain" description="BD-FAE-like" evidence="2">
    <location>
        <begin position="136"/>
        <end position="227"/>
    </location>
</feature>
<evidence type="ECO:0000259" key="2">
    <source>
        <dbReference type="Pfam" id="PF20434"/>
    </source>
</evidence>
<dbReference type="Gene3D" id="3.40.50.1820">
    <property type="entry name" value="alpha/beta hydrolase"/>
    <property type="match status" value="1"/>
</dbReference>
<feature type="chain" id="PRO_5029573566" evidence="1">
    <location>
        <begin position="20"/>
        <end position="499"/>
    </location>
</feature>
<dbReference type="InterPro" id="IPR029058">
    <property type="entry name" value="AB_hydrolase_fold"/>
</dbReference>
<accession>A0A7K0KKC4</accession>
<name>A0A7K0KKC4_9BACT</name>
<organism evidence="3 4">
    <name type="scientific">Hallella mizrahii</name>
    <dbReference type="NCBI Taxonomy" id="2606637"/>
    <lineage>
        <taxon>Bacteria</taxon>
        <taxon>Pseudomonadati</taxon>
        <taxon>Bacteroidota</taxon>
        <taxon>Bacteroidia</taxon>
        <taxon>Bacteroidales</taxon>
        <taxon>Prevotellaceae</taxon>
        <taxon>Hallella</taxon>
    </lineage>
</organism>
<evidence type="ECO:0000313" key="4">
    <source>
        <dbReference type="Proteomes" id="UP000438914"/>
    </source>
</evidence>
<reference evidence="3 4" key="1">
    <citation type="submission" date="2019-08" db="EMBL/GenBank/DDBJ databases">
        <title>In-depth cultivation of the pig gut microbiome towards novel bacterial diversity and tailored functional studies.</title>
        <authorList>
            <person name="Wylensek D."/>
            <person name="Hitch T.C.A."/>
            <person name="Clavel T."/>
        </authorList>
    </citation>
    <scope>NUCLEOTIDE SEQUENCE [LARGE SCALE GENOMIC DNA]</scope>
    <source>
        <strain evidence="3 4">LKV-178-WT-2A</strain>
    </source>
</reference>
<keyword evidence="4" id="KW-1185">Reference proteome</keyword>
<dbReference type="Proteomes" id="UP000438914">
    <property type="component" value="Unassembled WGS sequence"/>
</dbReference>
<comment type="caution">
    <text evidence="3">The sequence shown here is derived from an EMBL/GenBank/DDBJ whole genome shotgun (WGS) entry which is preliminary data.</text>
</comment>
<evidence type="ECO:0000313" key="3">
    <source>
        <dbReference type="EMBL" id="MST85910.1"/>
    </source>
</evidence>